<evidence type="ECO:0000256" key="1">
    <source>
        <dbReference type="SAM" id="MobiDB-lite"/>
    </source>
</evidence>
<gene>
    <name evidence="2" type="ORF">CYCCA115_LOCUS18514</name>
</gene>
<protein>
    <submittedName>
        <fullName evidence="2">Uncharacterized protein</fullName>
    </submittedName>
</protein>
<name>A0AAD2G2B2_9STRA</name>
<feature type="region of interest" description="Disordered" evidence="1">
    <location>
        <begin position="220"/>
        <end position="260"/>
    </location>
</feature>
<dbReference type="Gene3D" id="3.90.660.10">
    <property type="match status" value="2"/>
</dbReference>
<evidence type="ECO:0000313" key="3">
    <source>
        <dbReference type="Proteomes" id="UP001295423"/>
    </source>
</evidence>
<dbReference type="PANTHER" id="PTHR16128:SF5">
    <property type="entry name" value="FAD_NAD(P)-BINDING OXIDOREDUCTASE FAMILY PROTEIN"/>
    <property type="match status" value="1"/>
</dbReference>
<sequence length="573" mass="62384">MSTSVNPPDKYRVAVVGAGITGAVAASELAKLASQSSAIHCDDRGIAKNEAFASGNTTSNSGRPQDTTENLQVVVFDQGRRGPGGRASHRSVSTSTGQVLADDLKNIQEYTRKNNEDGNNDMKTYQFDHGCQFFRADSSLMQKDLLETWLEKGWAEPWNARFGCLTMASDDKTNTENGDSDFFGVPTALSNGESSNASIDENVYIGVGGMHLLPRRILDESSSDTTQQHVDSSSNNRPHHPLVVHRGNRVQGVSRNSETGKWDLETIGGTAAYHDTKAPSTTTTHSKSQTISNNEPTIHGSFDAVLFTDISSSFDAWHRASAGIPDSFRARLPTKIRIPLFSCMIALSAPVRQLLPYDAFTIATNQNDKLWFASVSQSKPGMYENEKSNGNDISPECWTLISTPSFAVQEIQSTTMRDEKTGEFKPQENSYLNTIPGPALAQIFLDNIRPFVEKSAATIEMPKIVYLQAQRWGSGLPAPESIVKSTVDICGTTYVSELKTLSMVFPRPPPSSCGEIDFVADDALGLYYAGDFCSHRNPGLEAASLSGLEVARHIWMQVPQAFRASTTAGETLT</sequence>
<proteinExistence type="predicted"/>
<keyword evidence="3" id="KW-1185">Reference proteome</keyword>
<feature type="compositionally biased region" description="Basic residues" evidence="1">
    <location>
        <begin position="237"/>
        <end position="248"/>
    </location>
</feature>
<dbReference type="AlphaFoldDB" id="A0AAD2G2B2"/>
<feature type="region of interest" description="Disordered" evidence="1">
    <location>
        <begin position="78"/>
        <end position="97"/>
    </location>
</feature>
<organism evidence="2 3">
    <name type="scientific">Cylindrotheca closterium</name>
    <dbReference type="NCBI Taxonomy" id="2856"/>
    <lineage>
        <taxon>Eukaryota</taxon>
        <taxon>Sar</taxon>
        <taxon>Stramenopiles</taxon>
        <taxon>Ochrophyta</taxon>
        <taxon>Bacillariophyta</taxon>
        <taxon>Bacillariophyceae</taxon>
        <taxon>Bacillariophycidae</taxon>
        <taxon>Bacillariales</taxon>
        <taxon>Bacillariaceae</taxon>
        <taxon>Cylindrotheca</taxon>
    </lineage>
</organism>
<feature type="compositionally biased region" description="Polar residues" evidence="1">
    <location>
        <begin position="278"/>
        <end position="295"/>
    </location>
</feature>
<evidence type="ECO:0000313" key="2">
    <source>
        <dbReference type="EMBL" id="CAJ1960099.1"/>
    </source>
</evidence>
<dbReference type="EMBL" id="CAKOGP040002047">
    <property type="protein sequence ID" value="CAJ1960099.1"/>
    <property type="molecule type" value="Genomic_DNA"/>
</dbReference>
<comment type="caution">
    <text evidence="2">The sequence shown here is derived from an EMBL/GenBank/DDBJ whole genome shotgun (WGS) entry which is preliminary data.</text>
</comment>
<feature type="compositionally biased region" description="Polar residues" evidence="1">
    <location>
        <begin position="223"/>
        <end position="236"/>
    </location>
</feature>
<dbReference type="InterPro" id="IPR036188">
    <property type="entry name" value="FAD/NAD-bd_sf"/>
</dbReference>
<dbReference type="SUPFAM" id="SSF51905">
    <property type="entry name" value="FAD/NAD(P)-binding domain"/>
    <property type="match status" value="1"/>
</dbReference>
<accession>A0AAD2G2B2</accession>
<feature type="region of interest" description="Disordered" evidence="1">
    <location>
        <begin position="273"/>
        <end position="295"/>
    </location>
</feature>
<dbReference type="Proteomes" id="UP001295423">
    <property type="component" value="Unassembled WGS sequence"/>
</dbReference>
<dbReference type="PANTHER" id="PTHR16128">
    <property type="entry name" value="FAD/NAD(P)-BINDING OXIDOREDUCTASE FAMILY PROTEIN"/>
    <property type="match status" value="1"/>
</dbReference>
<reference evidence="2" key="1">
    <citation type="submission" date="2023-08" db="EMBL/GenBank/DDBJ databases">
        <authorList>
            <person name="Audoor S."/>
            <person name="Bilcke G."/>
        </authorList>
    </citation>
    <scope>NUCLEOTIDE SEQUENCE</scope>
</reference>